<dbReference type="Gene3D" id="1.50.10.140">
    <property type="match status" value="1"/>
</dbReference>
<evidence type="ECO:0000313" key="5">
    <source>
        <dbReference type="Proteomes" id="UP000278440"/>
    </source>
</evidence>
<dbReference type="InterPro" id="IPR021478">
    <property type="entry name" value="DUF3131"/>
</dbReference>
<keyword evidence="5" id="KW-1185">Reference proteome</keyword>
<organism evidence="4 5">
    <name type="scientific">Terracoccus luteus</name>
    <dbReference type="NCBI Taxonomy" id="53356"/>
    <lineage>
        <taxon>Bacteria</taxon>
        <taxon>Bacillati</taxon>
        <taxon>Actinomycetota</taxon>
        <taxon>Actinomycetes</taxon>
        <taxon>Micrococcales</taxon>
        <taxon>Intrasporangiaceae</taxon>
        <taxon>Terracoccus</taxon>
    </lineage>
</organism>
<feature type="domain" description="Glycoamylase-like" evidence="2">
    <location>
        <begin position="340"/>
        <end position="536"/>
    </location>
</feature>
<dbReference type="Pfam" id="PF10091">
    <property type="entry name" value="Glycoamylase"/>
    <property type="match status" value="1"/>
</dbReference>
<evidence type="ECO:0000256" key="1">
    <source>
        <dbReference type="SAM" id="MobiDB-lite"/>
    </source>
</evidence>
<dbReference type="RefSeq" id="WP_121034195.1">
    <property type="nucleotide sequence ID" value="NZ_RBXT01000001.1"/>
</dbReference>
<dbReference type="Proteomes" id="UP000278440">
    <property type="component" value="Unassembled WGS sequence"/>
</dbReference>
<feature type="region of interest" description="Disordered" evidence="1">
    <location>
        <begin position="1"/>
        <end position="27"/>
    </location>
</feature>
<dbReference type="PROSITE" id="PS51318">
    <property type="entry name" value="TAT"/>
    <property type="match status" value="1"/>
</dbReference>
<proteinExistence type="predicted"/>
<protein>
    <submittedName>
        <fullName evidence="4">Uncharacterized protein</fullName>
    </submittedName>
</protein>
<comment type="caution">
    <text evidence="4">The sequence shown here is derived from an EMBL/GenBank/DDBJ whole genome shotgun (WGS) entry which is preliminary data.</text>
</comment>
<dbReference type="InterPro" id="IPR006311">
    <property type="entry name" value="TAT_signal"/>
</dbReference>
<dbReference type="Pfam" id="PF11329">
    <property type="entry name" value="DUF3131"/>
    <property type="match status" value="1"/>
</dbReference>
<accession>A0A495XZK5</accession>
<sequence>MTLHLPTSLGPTSSASTPASRSSSAAPTRRSLLVGGAASLASLALVPAAAGRAAAAGAGPTASGAPVLVGRETSAAEQRTVTRRWAADTWRSLVAMTDEVTGLPADNITESLVAGDRSGYTSPTNIGGYLWSTVVARELGLITRAEASSRLVRTLRTVARLQHHRPSGMFYNWYDEASGDVLTTWPDSGDTVYPFLSSVDNGWLGAALLVVKGADRAAAPLAQRIFGRMRWDMFYDETGSPRPGGLIHGGFYDGATPPDFPGITGNHIGVGPDVTYTPNYYDTTVSETRITTYLGLIAGQIPPKNYYALWRTFPQSCDWSWPEMEPVGVMRTYFGQEVFEGAHTYRGLHVVPGWGGSMFEELMPDVFVPEETWAPRSWGRNHPLHVRAQREHGLIEAGYGYWGFSPSSNPAGGYREYGVDALGLNPDGYFSDQEKTNYDPGYGDCRAATNPNPTFGDGVVTPHAAFLAMMHEPQQAFTNLRGIQRELGAYGRGGFFDAVAVRSGQVARRYLSLDQAMVMGAVGNVLCRDVVRRAFSTKAVERALRPVIGIETFGAGRA</sequence>
<gene>
    <name evidence="4" type="ORF">DFJ68_2839</name>
</gene>
<reference evidence="4 5" key="1">
    <citation type="submission" date="2018-10" db="EMBL/GenBank/DDBJ databases">
        <title>Sequencing the genomes of 1000 actinobacteria strains.</title>
        <authorList>
            <person name="Klenk H.-P."/>
        </authorList>
    </citation>
    <scope>NUCLEOTIDE SEQUENCE [LARGE SCALE GENOMIC DNA]</scope>
    <source>
        <strain evidence="4 5">DSM 44267</strain>
    </source>
</reference>
<dbReference type="OrthoDB" id="9769991at2"/>
<dbReference type="InterPro" id="IPR019282">
    <property type="entry name" value="Glycoamylase-like_cons_dom"/>
</dbReference>
<name>A0A495XZK5_9MICO</name>
<dbReference type="AlphaFoldDB" id="A0A495XZK5"/>
<dbReference type="EMBL" id="RBXT01000001">
    <property type="protein sequence ID" value="RKT79372.1"/>
    <property type="molecule type" value="Genomic_DNA"/>
</dbReference>
<evidence type="ECO:0000313" key="4">
    <source>
        <dbReference type="EMBL" id="RKT79372.1"/>
    </source>
</evidence>
<evidence type="ECO:0000259" key="3">
    <source>
        <dbReference type="Pfam" id="PF11329"/>
    </source>
</evidence>
<feature type="domain" description="DUF3131" evidence="3">
    <location>
        <begin position="84"/>
        <end position="219"/>
    </location>
</feature>
<evidence type="ECO:0000259" key="2">
    <source>
        <dbReference type="Pfam" id="PF10091"/>
    </source>
</evidence>